<feature type="compositionally biased region" description="Polar residues" evidence="1">
    <location>
        <begin position="9"/>
        <end position="29"/>
    </location>
</feature>
<evidence type="ECO:0000313" key="4">
    <source>
        <dbReference type="Proteomes" id="UP000789342"/>
    </source>
</evidence>
<gene>
    <name evidence="3" type="ORF">AMORRO_LOCUS6989</name>
</gene>
<organism evidence="3 4">
    <name type="scientific">Acaulospora morrowiae</name>
    <dbReference type="NCBI Taxonomy" id="94023"/>
    <lineage>
        <taxon>Eukaryota</taxon>
        <taxon>Fungi</taxon>
        <taxon>Fungi incertae sedis</taxon>
        <taxon>Mucoromycota</taxon>
        <taxon>Glomeromycotina</taxon>
        <taxon>Glomeromycetes</taxon>
        <taxon>Diversisporales</taxon>
        <taxon>Acaulosporaceae</taxon>
        <taxon>Acaulospora</taxon>
    </lineage>
</organism>
<reference evidence="3" key="1">
    <citation type="submission" date="2021-06" db="EMBL/GenBank/DDBJ databases">
        <authorList>
            <person name="Kallberg Y."/>
            <person name="Tangrot J."/>
            <person name="Rosling A."/>
        </authorList>
    </citation>
    <scope>NUCLEOTIDE SEQUENCE</scope>
    <source>
        <strain evidence="3">CL551</strain>
    </source>
</reference>
<protein>
    <submittedName>
        <fullName evidence="3">9166_t:CDS:1</fullName>
    </submittedName>
</protein>
<evidence type="ECO:0000256" key="1">
    <source>
        <dbReference type="SAM" id="MobiDB-lite"/>
    </source>
</evidence>
<dbReference type="EMBL" id="CAJVPV010005000">
    <property type="protein sequence ID" value="CAG8582872.1"/>
    <property type="molecule type" value="Genomic_DNA"/>
</dbReference>
<feature type="compositionally biased region" description="Low complexity" evidence="1">
    <location>
        <begin position="30"/>
        <end position="56"/>
    </location>
</feature>
<feature type="transmembrane region" description="Helical" evidence="2">
    <location>
        <begin position="64"/>
        <end position="85"/>
    </location>
</feature>
<accession>A0A9N9BVV1</accession>
<keyword evidence="2" id="KW-0472">Membrane</keyword>
<comment type="caution">
    <text evidence="3">The sequence shown here is derived from an EMBL/GenBank/DDBJ whole genome shotgun (WGS) entry which is preliminary data.</text>
</comment>
<keyword evidence="2" id="KW-1133">Transmembrane helix</keyword>
<evidence type="ECO:0000313" key="3">
    <source>
        <dbReference type="EMBL" id="CAG8582872.1"/>
    </source>
</evidence>
<dbReference type="AlphaFoldDB" id="A0A9N9BVV1"/>
<sequence length="114" mass="12433">MRVLGKSEYPNSTQVDESCSNLTESTPTVPDSTDNPSKSSNNKSSNTKSTNNNPWENLSIGGKIGTIIGPILLLFVFVVIVRILMRRKPAPEPINTSPAEVIGYEITPIYGRQV</sequence>
<dbReference type="Proteomes" id="UP000789342">
    <property type="component" value="Unassembled WGS sequence"/>
</dbReference>
<keyword evidence="4" id="KW-1185">Reference proteome</keyword>
<keyword evidence="2" id="KW-0812">Transmembrane</keyword>
<feature type="region of interest" description="Disordered" evidence="1">
    <location>
        <begin position="1"/>
        <end position="56"/>
    </location>
</feature>
<name>A0A9N9BVV1_9GLOM</name>
<proteinExistence type="predicted"/>
<evidence type="ECO:0000256" key="2">
    <source>
        <dbReference type="SAM" id="Phobius"/>
    </source>
</evidence>